<feature type="non-terminal residue" evidence="1">
    <location>
        <position position="1"/>
    </location>
</feature>
<sequence>FHKVLAISQLRGILTQNYQIQELDKLKRLYESASTTALLDYSEDMFDTSSTTSTNEEDSCLEFEDENNKDIVSLWLSDLNENEYDNLLDLELTNINKLLDKKHLVKDHQAKWPLNKLFLADLEAPFFVTNI</sequence>
<evidence type="ECO:0000313" key="1">
    <source>
        <dbReference type="EMBL" id="CAG8570695.1"/>
    </source>
</evidence>
<proteinExistence type="predicted"/>
<dbReference type="EMBL" id="CAJVPU010007267">
    <property type="protein sequence ID" value="CAG8570695.1"/>
    <property type="molecule type" value="Genomic_DNA"/>
</dbReference>
<reference evidence="1" key="1">
    <citation type="submission" date="2021-06" db="EMBL/GenBank/DDBJ databases">
        <authorList>
            <person name="Kallberg Y."/>
            <person name="Tangrot J."/>
            <person name="Rosling A."/>
        </authorList>
    </citation>
    <scope>NUCLEOTIDE SEQUENCE</scope>
    <source>
        <strain evidence="1">IL203A</strain>
    </source>
</reference>
<keyword evidence="2" id="KW-1185">Reference proteome</keyword>
<evidence type="ECO:0000313" key="2">
    <source>
        <dbReference type="Proteomes" id="UP000789702"/>
    </source>
</evidence>
<accession>A0ACA9M571</accession>
<comment type="caution">
    <text evidence="1">The sequence shown here is derived from an EMBL/GenBank/DDBJ whole genome shotgun (WGS) entry which is preliminary data.</text>
</comment>
<name>A0ACA9M571_9GLOM</name>
<organism evidence="1 2">
    <name type="scientific">Dentiscutata heterogama</name>
    <dbReference type="NCBI Taxonomy" id="1316150"/>
    <lineage>
        <taxon>Eukaryota</taxon>
        <taxon>Fungi</taxon>
        <taxon>Fungi incertae sedis</taxon>
        <taxon>Mucoromycota</taxon>
        <taxon>Glomeromycotina</taxon>
        <taxon>Glomeromycetes</taxon>
        <taxon>Diversisporales</taxon>
        <taxon>Gigasporaceae</taxon>
        <taxon>Dentiscutata</taxon>
    </lineage>
</organism>
<protein>
    <submittedName>
        <fullName evidence="1">6119_t:CDS:1</fullName>
    </submittedName>
</protein>
<dbReference type="Proteomes" id="UP000789702">
    <property type="component" value="Unassembled WGS sequence"/>
</dbReference>
<gene>
    <name evidence="1" type="ORF">DHETER_LOCUS6046</name>
</gene>